<sequence>MKIEGLRRDAINRVCTIERRLMASVQELGVIKSKKLGTLSY</sequence>
<dbReference type="AlphaFoldDB" id="A0A5P8VW60"/>
<protein>
    <submittedName>
        <fullName evidence="1">Uncharacterized protein</fullName>
    </submittedName>
</protein>
<keyword evidence="2" id="KW-1185">Reference proteome</keyword>
<dbReference type="KEGG" id="nsh:GXM_02133"/>
<reference evidence="1 2" key="1">
    <citation type="submission" date="2019-10" db="EMBL/GenBank/DDBJ databases">
        <title>Genomic and transcriptomic insights into the perfect genentic adaptation of a filamentous nitrogen-fixing cyanobacterium to rice fields.</title>
        <authorList>
            <person name="Chen Z."/>
        </authorList>
    </citation>
    <scope>NUCLEOTIDE SEQUENCE [LARGE SCALE GENOMIC DNA]</scope>
    <source>
        <strain evidence="1">CCNUC1</strain>
    </source>
</reference>
<evidence type="ECO:0000313" key="2">
    <source>
        <dbReference type="Proteomes" id="UP000326678"/>
    </source>
</evidence>
<proteinExistence type="predicted"/>
<organism evidence="1 2">
    <name type="scientific">Nostoc sphaeroides CCNUC1</name>
    <dbReference type="NCBI Taxonomy" id="2653204"/>
    <lineage>
        <taxon>Bacteria</taxon>
        <taxon>Bacillati</taxon>
        <taxon>Cyanobacteriota</taxon>
        <taxon>Cyanophyceae</taxon>
        <taxon>Nostocales</taxon>
        <taxon>Nostocaceae</taxon>
        <taxon>Nostoc</taxon>
    </lineage>
</organism>
<accession>A0A5P8VW60</accession>
<dbReference type="Proteomes" id="UP000326678">
    <property type="component" value="Chromosome Gxm1"/>
</dbReference>
<evidence type="ECO:0000313" key="1">
    <source>
        <dbReference type="EMBL" id="QFS44658.1"/>
    </source>
</evidence>
<name>A0A5P8VW60_9NOSO</name>
<dbReference type="EMBL" id="CP045226">
    <property type="protein sequence ID" value="QFS44658.1"/>
    <property type="molecule type" value="Genomic_DNA"/>
</dbReference>
<gene>
    <name evidence="1" type="ORF">GXM_02133</name>
</gene>